<dbReference type="Gene3D" id="1.10.10.10">
    <property type="entry name" value="Winged helix-like DNA-binding domain superfamily/Winged helix DNA-binding domain"/>
    <property type="match status" value="1"/>
</dbReference>
<dbReference type="Pfam" id="PF00392">
    <property type="entry name" value="GntR"/>
    <property type="match status" value="1"/>
</dbReference>
<dbReference type="InterPro" id="IPR011663">
    <property type="entry name" value="UTRA"/>
</dbReference>
<evidence type="ECO:0000256" key="4">
    <source>
        <dbReference type="SAM" id="MobiDB-lite"/>
    </source>
</evidence>
<dbReference type="InterPro" id="IPR000524">
    <property type="entry name" value="Tscrpt_reg_HTH_GntR"/>
</dbReference>
<dbReference type="PRINTS" id="PR00035">
    <property type="entry name" value="HTHGNTR"/>
</dbReference>
<dbReference type="Proteomes" id="UP000473278">
    <property type="component" value="Unassembled WGS sequence"/>
</dbReference>
<dbReference type="PANTHER" id="PTHR44846:SF1">
    <property type="entry name" value="MANNOSYL-D-GLYCERATE TRANSPORT_METABOLISM SYSTEM REPRESSOR MNGR-RELATED"/>
    <property type="match status" value="1"/>
</dbReference>
<organism evidence="6 7">
    <name type="scientific">Halalkalibaculum roseum</name>
    <dbReference type="NCBI Taxonomy" id="2709311"/>
    <lineage>
        <taxon>Bacteria</taxon>
        <taxon>Pseudomonadati</taxon>
        <taxon>Balneolota</taxon>
        <taxon>Balneolia</taxon>
        <taxon>Balneolales</taxon>
        <taxon>Balneolaceae</taxon>
        <taxon>Halalkalibaculum</taxon>
    </lineage>
</organism>
<keyword evidence="7" id="KW-1185">Reference proteome</keyword>
<evidence type="ECO:0000313" key="6">
    <source>
        <dbReference type="EMBL" id="NGP75791.1"/>
    </source>
</evidence>
<protein>
    <submittedName>
        <fullName evidence="6">GntR family transcriptional regulator</fullName>
    </submittedName>
</protein>
<gene>
    <name evidence="6" type="ORF">G3570_04050</name>
</gene>
<dbReference type="EMBL" id="JAALLT010000001">
    <property type="protein sequence ID" value="NGP75791.1"/>
    <property type="molecule type" value="Genomic_DNA"/>
</dbReference>
<dbReference type="InterPro" id="IPR050679">
    <property type="entry name" value="Bact_HTH_transcr_reg"/>
</dbReference>
<dbReference type="GO" id="GO:0045892">
    <property type="term" value="P:negative regulation of DNA-templated transcription"/>
    <property type="evidence" value="ECO:0007669"/>
    <property type="project" value="TreeGrafter"/>
</dbReference>
<dbReference type="GO" id="GO:0003700">
    <property type="term" value="F:DNA-binding transcription factor activity"/>
    <property type="evidence" value="ECO:0007669"/>
    <property type="project" value="InterPro"/>
</dbReference>
<sequence>MDLKEGIPLHKQISDWLKQEINSGSLEVNEKLPSENDLSEKFDVSRVTVRRALQTLENDQLIYRCQGLGSFVSDQRTHQSFSFLNDFTEELAGSGLEPSSKLISFGHENIKDRKDILSYLDIRKKEIAVKIERVRLGSGDPIAYDVTWMPVFYGQLMEGFDLEKNTLFSILENEYDIPIEKGCYRIESTIARNDLAEYLQIEENTPLLQINRITYTIGDKPVYFQKRYYRNDKMVFEIMANRPENRNKEGEPQSISQFTAHVNKS</sequence>
<dbReference type="SUPFAM" id="SSF46785">
    <property type="entry name" value="Winged helix' DNA-binding domain"/>
    <property type="match status" value="1"/>
</dbReference>
<comment type="caution">
    <text evidence="6">The sequence shown here is derived from an EMBL/GenBank/DDBJ whole genome shotgun (WGS) entry which is preliminary data.</text>
</comment>
<dbReference type="InterPro" id="IPR028978">
    <property type="entry name" value="Chorismate_lyase_/UTRA_dom_sf"/>
</dbReference>
<evidence type="ECO:0000259" key="5">
    <source>
        <dbReference type="PROSITE" id="PS50949"/>
    </source>
</evidence>
<dbReference type="AlphaFoldDB" id="A0A6M1SKG1"/>
<dbReference type="Gene3D" id="3.40.1410.10">
    <property type="entry name" value="Chorismate lyase-like"/>
    <property type="match status" value="1"/>
</dbReference>
<keyword evidence="2" id="KW-0238">DNA-binding</keyword>
<dbReference type="InterPro" id="IPR036390">
    <property type="entry name" value="WH_DNA-bd_sf"/>
</dbReference>
<dbReference type="InterPro" id="IPR036388">
    <property type="entry name" value="WH-like_DNA-bd_sf"/>
</dbReference>
<dbReference type="Pfam" id="PF07702">
    <property type="entry name" value="UTRA"/>
    <property type="match status" value="1"/>
</dbReference>
<dbReference type="SMART" id="SM00866">
    <property type="entry name" value="UTRA"/>
    <property type="match status" value="1"/>
</dbReference>
<name>A0A6M1SKG1_9BACT</name>
<reference evidence="6 7" key="1">
    <citation type="submission" date="2020-02" db="EMBL/GenBank/DDBJ databases">
        <title>Balneolaceae bacterium YR4-1, complete genome.</title>
        <authorList>
            <person name="Li Y."/>
            <person name="Wu S."/>
        </authorList>
    </citation>
    <scope>NUCLEOTIDE SEQUENCE [LARGE SCALE GENOMIC DNA]</scope>
    <source>
        <strain evidence="6 7">YR4-1</strain>
    </source>
</reference>
<keyword evidence="3" id="KW-0804">Transcription</keyword>
<proteinExistence type="predicted"/>
<evidence type="ECO:0000256" key="3">
    <source>
        <dbReference type="ARBA" id="ARBA00023163"/>
    </source>
</evidence>
<feature type="domain" description="HTH gntR-type" evidence="5">
    <location>
        <begin position="7"/>
        <end position="75"/>
    </location>
</feature>
<dbReference type="CDD" id="cd07377">
    <property type="entry name" value="WHTH_GntR"/>
    <property type="match status" value="1"/>
</dbReference>
<accession>A0A6M1SKG1</accession>
<dbReference type="SUPFAM" id="SSF64288">
    <property type="entry name" value="Chorismate lyase-like"/>
    <property type="match status" value="1"/>
</dbReference>
<dbReference type="FunFam" id="1.10.10.10:FF:000079">
    <property type="entry name" value="GntR family transcriptional regulator"/>
    <property type="match status" value="1"/>
</dbReference>
<evidence type="ECO:0000256" key="2">
    <source>
        <dbReference type="ARBA" id="ARBA00023125"/>
    </source>
</evidence>
<feature type="compositionally biased region" description="Polar residues" evidence="4">
    <location>
        <begin position="253"/>
        <end position="265"/>
    </location>
</feature>
<keyword evidence="1" id="KW-0805">Transcription regulation</keyword>
<dbReference type="SMART" id="SM00345">
    <property type="entry name" value="HTH_GNTR"/>
    <property type="match status" value="1"/>
</dbReference>
<dbReference type="PANTHER" id="PTHR44846">
    <property type="entry name" value="MANNOSYL-D-GLYCERATE TRANSPORT/METABOLISM SYSTEM REPRESSOR MNGR-RELATED"/>
    <property type="match status" value="1"/>
</dbReference>
<feature type="region of interest" description="Disordered" evidence="4">
    <location>
        <begin position="245"/>
        <end position="265"/>
    </location>
</feature>
<dbReference type="GO" id="GO:0003677">
    <property type="term" value="F:DNA binding"/>
    <property type="evidence" value="ECO:0007669"/>
    <property type="project" value="UniProtKB-KW"/>
</dbReference>
<evidence type="ECO:0000256" key="1">
    <source>
        <dbReference type="ARBA" id="ARBA00023015"/>
    </source>
</evidence>
<dbReference type="PROSITE" id="PS50949">
    <property type="entry name" value="HTH_GNTR"/>
    <property type="match status" value="1"/>
</dbReference>
<dbReference type="RefSeq" id="WP_165139407.1">
    <property type="nucleotide sequence ID" value="NZ_JAALLT010000001.1"/>
</dbReference>
<evidence type="ECO:0000313" key="7">
    <source>
        <dbReference type="Proteomes" id="UP000473278"/>
    </source>
</evidence>